<evidence type="ECO:0000313" key="3">
    <source>
        <dbReference type="Proteomes" id="UP000027037"/>
    </source>
</evidence>
<comment type="caution">
    <text evidence="2">The sequence shown here is derived from an EMBL/GenBank/DDBJ whole genome shotgun (WGS) entry which is preliminary data.</text>
</comment>
<dbReference type="Proteomes" id="UP000027037">
    <property type="component" value="Unassembled WGS sequence"/>
</dbReference>
<protein>
    <submittedName>
        <fullName evidence="2">Uncharacterized protein</fullName>
    </submittedName>
</protein>
<keyword evidence="1" id="KW-1133">Transmembrane helix</keyword>
<accession>A0A062UAR9</accession>
<evidence type="ECO:0000313" key="2">
    <source>
        <dbReference type="EMBL" id="KCZ53669.1"/>
    </source>
</evidence>
<dbReference type="OrthoDB" id="10012254at2"/>
<proteinExistence type="predicted"/>
<evidence type="ECO:0000256" key="1">
    <source>
        <dbReference type="SAM" id="Phobius"/>
    </source>
</evidence>
<organism evidence="2 3">
    <name type="scientific">Hyphomonas beringensis</name>
    <dbReference type="NCBI Taxonomy" id="1280946"/>
    <lineage>
        <taxon>Bacteria</taxon>
        <taxon>Pseudomonadati</taxon>
        <taxon>Pseudomonadota</taxon>
        <taxon>Alphaproteobacteria</taxon>
        <taxon>Hyphomonadales</taxon>
        <taxon>Hyphomonadaceae</taxon>
        <taxon>Hyphomonas</taxon>
    </lineage>
</organism>
<keyword evidence="1" id="KW-0812">Transmembrane</keyword>
<gene>
    <name evidence="2" type="ORF">HY29_16485</name>
</gene>
<feature type="transmembrane region" description="Helical" evidence="1">
    <location>
        <begin position="12"/>
        <end position="36"/>
    </location>
</feature>
<feature type="transmembrane region" description="Helical" evidence="1">
    <location>
        <begin position="112"/>
        <end position="135"/>
    </location>
</feature>
<dbReference type="AlphaFoldDB" id="A0A062UAR9"/>
<dbReference type="PATRIC" id="fig|1280946.3.peg.2457"/>
<reference evidence="2 3" key="1">
    <citation type="journal article" date="2014" name="Antonie Van Leeuwenhoek">
        <title>Hyphomonas beringensis sp. nov. and Hyphomonas chukchiensis sp. nov., isolated from surface seawater of the Bering Sea and Chukchi Sea.</title>
        <authorList>
            <person name="Li C."/>
            <person name="Lai Q."/>
            <person name="Li G."/>
            <person name="Dong C."/>
            <person name="Wang J."/>
            <person name="Liao Y."/>
            <person name="Shao Z."/>
        </authorList>
    </citation>
    <scope>NUCLEOTIDE SEQUENCE [LARGE SCALE GENOMIC DNA]</scope>
    <source>
        <strain evidence="2 3">25B14_1</strain>
    </source>
</reference>
<sequence>MSKGDWLSKALRYLAVWVAGLSIPVLLILFVFVWAFQPSAPSVLEIPHSQEEQQCTQYRTTASEDSQAEPGAVNEVYQWRCEPELGPNFKRNNSKDKARTATDADLLAQERVAYWTAWIGGFTAFGLVALVLTFIETRRMTEATKEVALLENRAWLKLKLERNATLSSFGRNGAMFGANVKVKNVGSGVATNITLFTKFLAIPGTDDLGNSHPDFDAAPKTNVADSFVLFPGDKVTKTVGGWSHECDPQSGPHAYYVLIVAEYNLSFDKPGTPPRTTDVAIHLVTGMGWSYFDPEHFVEPEPDPTTPSSDGIESQVLWRPYRQRRRIIT</sequence>
<dbReference type="RefSeq" id="WP_034797353.1">
    <property type="nucleotide sequence ID" value="NZ_AWFF01000048.1"/>
</dbReference>
<keyword evidence="3" id="KW-1185">Reference proteome</keyword>
<dbReference type="EMBL" id="AWFF01000048">
    <property type="protein sequence ID" value="KCZ53669.1"/>
    <property type="molecule type" value="Genomic_DNA"/>
</dbReference>
<keyword evidence="1" id="KW-0472">Membrane</keyword>
<name>A0A062UAR9_9PROT</name>